<keyword evidence="6 8" id="KW-0472">Membrane</keyword>
<accession>A0A089RJK3</accession>
<evidence type="ECO:0000256" key="7">
    <source>
        <dbReference type="SAM" id="MobiDB-lite"/>
    </source>
</evidence>
<dbReference type="Gene3D" id="3.40.1690.10">
    <property type="entry name" value="secretion proteins EscU"/>
    <property type="match status" value="1"/>
</dbReference>
<evidence type="ECO:0000256" key="1">
    <source>
        <dbReference type="ARBA" id="ARBA00004651"/>
    </source>
</evidence>
<evidence type="ECO:0000313" key="10">
    <source>
        <dbReference type="Proteomes" id="UP000029481"/>
    </source>
</evidence>
<name>A0A089RJK3_9ENTR</name>
<feature type="transmembrane region" description="Helical" evidence="8">
    <location>
        <begin position="146"/>
        <end position="165"/>
    </location>
</feature>
<dbReference type="OrthoDB" id="9807950at2"/>
<keyword evidence="3" id="KW-1003">Cell membrane</keyword>
<dbReference type="PRINTS" id="PR00950">
    <property type="entry name" value="TYPE3IMSPROT"/>
</dbReference>
<keyword evidence="5 8" id="KW-1133">Transmembrane helix</keyword>
<feature type="transmembrane region" description="Helical" evidence="8">
    <location>
        <begin position="185"/>
        <end position="204"/>
    </location>
</feature>
<dbReference type="NCBIfam" id="NF009364">
    <property type="entry name" value="PRK12721.1"/>
    <property type="match status" value="1"/>
</dbReference>
<dbReference type="EMBL" id="CP009451">
    <property type="protein sequence ID" value="AIR06635.1"/>
    <property type="molecule type" value="Genomic_DNA"/>
</dbReference>
<dbReference type="InterPro" id="IPR006307">
    <property type="entry name" value="BsaZ-like"/>
</dbReference>
<keyword evidence="10" id="KW-1185">Reference proteome</keyword>
<keyword evidence="4 8" id="KW-0812">Transmembrane</keyword>
<feature type="transmembrane region" description="Helical" evidence="8">
    <location>
        <begin position="21"/>
        <end position="45"/>
    </location>
</feature>
<dbReference type="Pfam" id="PF01312">
    <property type="entry name" value="Bac_export_2"/>
    <property type="match status" value="1"/>
</dbReference>
<feature type="region of interest" description="Disordered" evidence="7">
    <location>
        <begin position="213"/>
        <end position="248"/>
    </location>
</feature>
<dbReference type="NCBIfam" id="TIGR01404">
    <property type="entry name" value="FlhB_rel_III"/>
    <property type="match status" value="1"/>
</dbReference>
<dbReference type="AlphaFoldDB" id="A0A089RJK3"/>
<dbReference type="GO" id="GO:0005886">
    <property type="term" value="C:plasma membrane"/>
    <property type="evidence" value="ECO:0007669"/>
    <property type="project" value="UniProtKB-SubCell"/>
</dbReference>
<dbReference type="GO" id="GO:0009306">
    <property type="term" value="P:protein secretion"/>
    <property type="evidence" value="ECO:0007669"/>
    <property type="project" value="InterPro"/>
</dbReference>
<feature type="transmembrane region" description="Helical" evidence="8">
    <location>
        <begin position="85"/>
        <end position="110"/>
    </location>
</feature>
<dbReference type="SUPFAM" id="SSF160544">
    <property type="entry name" value="EscU C-terminal domain-like"/>
    <property type="match status" value="1"/>
</dbReference>
<dbReference type="RefSeq" id="WP_038480637.1">
    <property type="nucleotide sequence ID" value="NZ_CP009451.1"/>
</dbReference>
<protein>
    <submittedName>
        <fullName evidence="9">Secretion system apparatus protein SsaU</fullName>
    </submittedName>
</protein>
<dbReference type="InterPro" id="IPR029025">
    <property type="entry name" value="T3SS_substrate_exporter_C"/>
</dbReference>
<evidence type="ECO:0000256" key="2">
    <source>
        <dbReference type="ARBA" id="ARBA00010690"/>
    </source>
</evidence>
<dbReference type="InterPro" id="IPR006135">
    <property type="entry name" value="T3SS_substrate_exporter"/>
</dbReference>
<evidence type="ECO:0000256" key="3">
    <source>
        <dbReference type="ARBA" id="ARBA00022475"/>
    </source>
</evidence>
<evidence type="ECO:0000256" key="6">
    <source>
        <dbReference type="ARBA" id="ARBA00023136"/>
    </source>
</evidence>
<reference evidence="9 10" key="1">
    <citation type="submission" date="2014-09" db="EMBL/GenBank/DDBJ databases">
        <title>Cedecea neteri SSMD04 Genome Sequencing.</title>
        <authorList>
            <person name="Tan J.-Y."/>
        </authorList>
    </citation>
    <scope>NUCLEOTIDE SEQUENCE [LARGE SCALE GENOMIC DNA]</scope>
    <source>
        <strain evidence="9 10">SSMD04</strain>
    </source>
</reference>
<feature type="compositionally biased region" description="Basic and acidic residues" evidence="7">
    <location>
        <begin position="215"/>
        <end position="233"/>
    </location>
</feature>
<dbReference type="PANTHER" id="PTHR30531:SF6">
    <property type="entry name" value="SECRETION SYSTEM APPARATUS PROTEIN SSAU"/>
    <property type="match status" value="1"/>
</dbReference>
<sequence length="349" mass="39168">MSEKTEQPTEKKKRDSRQEGQVIKSLEITSGIQLLAILAFFHFFADEVVHQIAELMLLASRLINQPFDYAFSLLTQALLRAGGEFFALFGGMLAAATIASLVAQVGFMLATKAVGVKGDKINPVNNFKQIFSVHSLVELFKSCLKVLLLCLIFISLFLYFSTTFQALPYCDASCAIPLFTIMIRWIWYALLMSYVVLGVVDYAFQTHNTMKQQRMSKEDVKQETKDIEGDPQVKKRRREVQREMQSGSLAQNVKQSAVVIRNPTHIAICLGYDPVDTPIPTVFEKGVEARAEHIVALAIRESVPVVENIELARQLFFSVKAGEVIPESLFEPVAALLRMVLELDYDAHV</sequence>
<dbReference type="KEGG" id="cnt:JT31_19060"/>
<evidence type="ECO:0000256" key="8">
    <source>
        <dbReference type="SAM" id="Phobius"/>
    </source>
</evidence>
<proteinExistence type="inferred from homology"/>
<evidence type="ECO:0000256" key="4">
    <source>
        <dbReference type="ARBA" id="ARBA00022692"/>
    </source>
</evidence>
<dbReference type="Proteomes" id="UP000029481">
    <property type="component" value="Chromosome"/>
</dbReference>
<evidence type="ECO:0000313" key="9">
    <source>
        <dbReference type="EMBL" id="AIR06635.1"/>
    </source>
</evidence>
<dbReference type="PANTHER" id="PTHR30531">
    <property type="entry name" value="FLAGELLAR BIOSYNTHETIC PROTEIN FLHB"/>
    <property type="match status" value="1"/>
</dbReference>
<gene>
    <name evidence="9" type="ORF">JT31_19060</name>
</gene>
<organism evidence="9 10">
    <name type="scientific">Cedecea neteri</name>
    <dbReference type="NCBI Taxonomy" id="158822"/>
    <lineage>
        <taxon>Bacteria</taxon>
        <taxon>Pseudomonadati</taxon>
        <taxon>Pseudomonadota</taxon>
        <taxon>Gammaproteobacteria</taxon>
        <taxon>Enterobacterales</taxon>
        <taxon>Enterobacteriaceae</taxon>
        <taxon>Cedecea</taxon>
    </lineage>
</organism>
<evidence type="ECO:0000256" key="5">
    <source>
        <dbReference type="ARBA" id="ARBA00022989"/>
    </source>
</evidence>
<comment type="subcellular location">
    <subcellularLocation>
        <location evidence="1">Cell membrane</location>
        <topology evidence="1">Multi-pass membrane protein</topology>
    </subcellularLocation>
</comment>
<comment type="similarity">
    <text evidence="2">Belongs to the type III secretion exporter family.</text>
</comment>